<reference evidence="5" key="1">
    <citation type="journal article" date="2019" name="Int. J. Syst. Evol. Microbiol.">
        <title>The Global Catalogue of Microorganisms (GCM) 10K type strain sequencing project: providing services to taxonomists for standard genome sequencing and annotation.</title>
        <authorList>
            <consortium name="The Broad Institute Genomics Platform"/>
            <consortium name="The Broad Institute Genome Sequencing Center for Infectious Disease"/>
            <person name="Wu L."/>
            <person name="Ma J."/>
        </authorList>
    </citation>
    <scope>NUCLEOTIDE SEQUENCE [LARGE SCALE GENOMIC DNA]</scope>
    <source>
        <strain evidence="5">CCUG 55250</strain>
    </source>
</reference>
<dbReference type="RefSeq" id="WP_379851117.1">
    <property type="nucleotide sequence ID" value="NZ_JBHSMA010000018.1"/>
</dbReference>
<evidence type="ECO:0000256" key="1">
    <source>
        <dbReference type="SAM" id="MobiDB-lite"/>
    </source>
</evidence>
<protein>
    <submittedName>
        <fullName evidence="4">Outer membrane beta-barrel protein</fullName>
    </submittedName>
</protein>
<dbReference type="Pfam" id="PF14905">
    <property type="entry name" value="OMP_b-brl_3"/>
    <property type="match status" value="1"/>
</dbReference>
<organism evidence="4 5">
    <name type="scientific">Larkinella bovis</name>
    <dbReference type="NCBI Taxonomy" id="683041"/>
    <lineage>
        <taxon>Bacteria</taxon>
        <taxon>Pseudomonadati</taxon>
        <taxon>Bacteroidota</taxon>
        <taxon>Cytophagia</taxon>
        <taxon>Cytophagales</taxon>
        <taxon>Spirosomataceae</taxon>
        <taxon>Larkinella</taxon>
    </lineage>
</organism>
<dbReference type="Gene3D" id="2.60.40.1120">
    <property type="entry name" value="Carboxypeptidase-like, regulatory domain"/>
    <property type="match status" value="1"/>
</dbReference>
<dbReference type="InterPro" id="IPR012910">
    <property type="entry name" value="Plug_dom"/>
</dbReference>
<gene>
    <name evidence="4" type="ORF">ACFPMF_27075</name>
</gene>
<dbReference type="InterPro" id="IPR041700">
    <property type="entry name" value="OMP_b-brl_3"/>
</dbReference>
<sequence>MAAKIRVLVTLWIIIAQSVGLAQSIIQLNGRITTPDQKPVEGVGVSLVRAADSSLVKVDLTEADGSFRFTNLKTGSYFLTASALGFEPYRSVILELTATEPVRTLASIQLRSSALQLKEVVVKTQKDFVEFKLDRTVVNVDALLSNAGTNVLEVLQKAPGVTVDQNGIISLKGQSGVLVLIDNRPTYLSAADLAAYLKSLPSGSVEQIELMTNPPARYDAAGNAGVINIKTKKSKIAGFNGSISADVGKSIYWRHNETITLNYRKNHFNFFLNGGFNHYDGWRKLTIERRYFGETNQLNTIFSQTSYFYPRNRTPTLKAGVDFYSSPKTTLGLVYTGSFTLNREQRPVSSALLNLMGQPDSLIEAANSQRRRFHQNGINLNFTHQYDSTGRSLTIDLDYVQYRISTQQTFQNTFLEANQVVKNRENLRADLPSDIAIYSVRSDYNHPLEGKASLSGGVKSSYVSTDNAANYFIQTVSAERPDWDKTNRFRYTENINAAYLNYIKERGRFSLQTGLRLENTRTQGHQLGNAAKPDSSFKRNYTNLFPTLYLSYQLDSSQNRLTFSYGRRIGRPFYQDLNPFVFLLDKFTYFAGNPFLHPEFGNRFELTFNHNKRFNLSLLYNITTGMHNEIIEQQAAVFISRTGNIGRLRYGGISVNTTLKAGNWWTCNLYAEIMKNQFEGLPGNAGTRTGSVYGYLGPNSQFLFKNGWSAELSGFYTTRSQSGQFDKASLFVVNTGVQKKVLNNKGTVRLTTRDLFWSLRPRGTILNIPNATARYHNVFDTRALTASFTYSFSKGASGKQKRTTNGAGSEQERVKN</sequence>
<proteinExistence type="predicted"/>
<dbReference type="Pfam" id="PF07715">
    <property type="entry name" value="Plug"/>
    <property type="match status" value="1"/>
</dbReference>
<evidence type="ECO:0000259" key="2">
    <source>
        <dbReference type="Pfam" id="PF07715"/>
    </source>
</evidence>
<feature type="region of interest" description="Disordered" evidence="1">
    <location>
        <begin position="795"/>
        <end position="816"/>
    </location>
</feature>
<feature type="domain" description="TonB-dependent receptor plug" evidence="2">
    <location>
        <begin position="135"/>
        <end position="226"/>
    </location>
</feature>
<dbReference type="SUPFAM" id="SSF56935">
    <property type="entry name" value="Porins"/>
    <property type="match status" value="1"/>
</dbReference>
<evidence type="ECO:0000259" key="3">
    <source>
        <dbReference type="Pfam" id="PF14905"/>
    </source>
</evidence>
<dbReference type="EMBL" id="JBHSMA010000018">
    <property type="protein sequence ID" value="MFC5413017.1"/>
    <property type="molecule type" value="Genomic_DNA"/>
</dbReference>
<evidence type="ECO:0000313" key="4">
    <source>
        <dbReference type="EMBL" id="MFC5413017.1"/>
    </source>
</evidence>
<dbReference type="InterPro" id="IPR037066">
    <property type="entry name" value="Plug_dom_sf"/>
</dbReference>
<evidence type="ECO:0000313" key="5">
    <source>
        <dbReference type="Proteomes" id="UP001596106"/>
    </source>
</evidence>
<feature type="domain" description="Outer membrane protein beta-barrel" evidence="3">
    <location>
        <begin position="384"/>
        <end position="790"/>
    </location>
</feature>
<dbReference type="Pfam" id="PF13620">
    <property type="entry name" value="CarboxypepD_reg"/>
    <property type="match status" value="1"/>
</dbReference>
<dbReference type="InterPro" id="IPR008969">
    <property type="entry name" value="CarboxyPept-like_regulatory"/>
</dbReference>
<dbReference type="SUPFAM" id="SSF49464">
    <property type="entry name" value="Carboxypeptidase regulatory domain-like"/>
    <property type="match status" value="1"/>
</dbReference>
<name>A0ABW0IPE4_9BACT</name>
<dbReference type="PANTHER" id="PTHR40980">
    <property type="entry name" value="PLUG DOMAIN-CONTAINING PROTEIN"/>
    <property type="match status" value="1"/>
</dbReference>
<dbReference type="PANTHER" id="PTHR40980:SF4">
    <property type="entry name" value="TONB-DEPENDENT RECEPTOR-LIKE BETA-BARREL DOMAIN-CONTAINING PROTEIN"/>
    <property type="match status" value="1"/>
</dbReference>
<keyword evidence="5" id="KW-1185">Reference proteome</keyword>
<accession>A0ABW0IPE4</accession>
<comment type="caution">
    <text evidence="4">The sequence shown here is derived from an EMBL/GenBank/DDBJ whole genome shotgun (WGS) entry which is preliminary data.</text>
</comment>
<dbReference type="Gene3D" id="2.170.130.10">
    <property type="entry name" value="TonB-dependent receptor, plug domain"/>
    <property type="match status" value="1"/>
</dbReference>
<dbReference type="Proteomes" id="UP001596106">
    <property type="component" value="Unassembled WGS sequence"/>
</dbReference>